<proteinExistence type="predicted"/>
<name>A0A9C7PRM4_9RHOD</name>
<evidence type="ECO:0000313" key="3">
    <source>
        <dbReference type="Proteomes" id="UP001061958"/>
    </source>
</evidence>
<feature type="compositionally biased region" description="Basic and acidic residues" evidence="1">
    <location>
        <begin position="13"/>
        <end position="29"/>
    </location>
</feature>
<evidence type="ECO:0000256" key="1">
    <source>
        <dbReference type="SAM" id="MobiDB-lite"/>
    </source>
</evidence>
<reference evidence="2" key="2">
    <citation type="submission" date="2022-01" db="EMBL/GenBank/DDBJ databases">
        <authorList>
            <person name="Hirooka S."/>
            <person name="Miyagishima S.Y."/>
        </authorList>
    </citation>
    <scope>NUCLEOTIDE SEQUENCE</scope>
    <source>
        <strain evidence="2">NBRC 102759</strain>
    </source>
</reference>
<sequence length="207" mass="24252">MNRGRKKASTKITVEEPSSHSCLDRDRAETANVRSHLSTPPWWQQEDRESYLSPYASLVSIDNWESTLESSVFRGTVSAFDRMNQLFDKDSQPDIKIFSSSSSRKVDRQGNVVEQQVTLTSRYKEASKILGYRRNGVSDEEEVFYHRQLGQRGRETRKVREGSEYKIYDNYLNFTPEDSDTFETEWQNQYSDTETHSIPIHFLDERE</sequence>
<keyword evidence="3" id="KW-1185">Reference proteome</keyword>
<evidence type="ECO:0000313" key="2">
    <source>
        <dbReference type="EMBL" id="GJQ09388.1"/>
    </source>
</evidence>
<feature type="region of interest" description="Disordered" evidence="1">
    <location>
        <begin position="1"/>
        <end position="40"/>
    </location>
</feature>
<dbReference type="AlphaFoldDB" id="A0A9C7PRM4"/>
<dbReference type="OrthoDB" id="10425490at2759"/>
<comment type="caution">
    <text evidence="2">The sequence shown here is derived from an EMBL/GenBank/DDBJ whole genome shotgun (WGS) entry which is preliminary data.</text>
</comment>
<protein>
    <submittedName>
        <fullName evidence="2">Uncharacterized protein</fullName>
    </submittedName>
</protein>
<reference evidence="2" key="1">
    <citation type="journal article" date="2022" name="Proc. Natl. Acad. Sci. U.S.A.">
        <title>Life cycle and functional genomics of the unicellular red alga Galdieria for elucidating algal and plant evolution and industrial use.</title>
        <authorList>
            <person name="Hirooka S."/>
            <person name="Itabashi T."/>
            <person name="Ichinose T.M."/>
            <person name="Onuma R."/>
            <person name="Fujiwara T."/>
            <person name="Yamashita S."/>
            <person name="Jong L.W."/>
            <person name="Tomita R."/>
            <person name="Iwane A.H."/>
            <person name="Miyagishima S.Y."/>
        </authorList>
    </citation>
    <scope>NUCLEOTIDE SEQUENCE</scope>
    <source>
        <strain evidence="2">NBRC 102759</strain>
    </source>
</reference>
<dbReference type="Proteomes" id="UP001061958">
    <property type="component" value="Unassembled WGS sequence"/>
</dbReference>
<organism evidence="2 3">
    <name type="scientific">Galdieria partita</name>
    <dbReference type="NCBI Taxonomy" id="83374"/>
    <lineage>
        <taxon>Eukaryota</taxon>
        <taxon>Rhodophyta</taxon>
        <taxon>Bangiophyceae</taxon>
        <taxon>Galdieriales</taxon>
        <taxon>Galdieriaceae</taxon>
        <taxon>Galdieria</taxon>
    </lineage>
</organism>
<gene>
    <name evidence="2" type="ORF">GpartN1_g1179.t1</name>
</gene>
<dbReference type="EMBL" id="BQMJ01000008">
    <property type="protein sequence ID" value="GJQ09388.1"/>
    <property type="molecule type" value="Genomic_DNA"/>
</dbReference>
<accession>A0A9C7PRM4</accession>